<evidence type="ECO:0000313" key="4">
    <source>
        <dbReference type="Proteomes" id="UP000260665"/>
    </source>
</evidence>
<dbReference type="InterPro" id="IPR046703">
    <property type="entry name" value="DUF6776"/>
</dbReference>
<proteinExistence type="predicted"/>
<dbReference type="EMBL" id="QFZK01000009">
    <property type="protein sequence ID" value="RFO96218.1"/>
    <property type="molecule type" value="Genomic_DNA"/>
</dbReference>
<comment type="caution">
    <text evidence="3">The sequence shown here is derived from an EMBL/GenBank/DDBJ whole genome shotgun (WGS) entry which is preliminary data.</text>
</comment>
<name>A0A3E1RA25_9BURK</name>
<organism evidence="3 4">
    <name type="scientific">Rhodoferax lacus</name>
    <dbReference type="NCBI Taxonomy" id="2184758"/>
    <lineage>
        <taxon>Bacteria</taxon>
        <taxon>Pseudomonadati</taxon>
        <taxon>Pseudomonadota</taxon>
        <taxon>Betaproteobacteria</taxon>
        <taxon>Burkholderiales</taxon>
        <taxon>Comamonadaceae</taxon>
        <taxon>Rhodoferax</taxon>
    </lineage>
</organism>
<dbReference type="Pfam" id="PF20567">
    <property type="entry name" value="DUF6776"/>
    <property type="match status" value="1"/>
</dbReference>
<dbReference type="OrthoDB" id="8585321at2"/>
<reference evidence="3 4" key="1">
    <citation type="submission" date="2018-05" db="EMBL/GenBank/DDBJ databases">
        <title>Rhodoferax soyangensis sp.nov., isolated from an oligotrophic freshwater lake.</title>
        <authorList>
            <person name="Park M."/>
        </authorList>
    </citation>
    <scope>NUCLEOTIDE SEQUENCE [LARGE SCALE GENOMIC DNA]</scope>
    <source>
        <strain evidence="3 4">IMCC26218</strain>
    </source>
</reference>
<gene>
    <name evidence="3" type="ORF">DIC66_14575</name>
</gene>
<dbReference type="AlphaFoldDB" id="A0A3E1RA25"/>
<evidence type="ECO:0000256" key="2">
    <source>
        <dbReference type="SAM" id="Phobius"/>
    </source>
</evidence>
<keyword evidence="2" id="KW-0472">Membrane</keyword>
<accession>A0A3E1RA25</accession>
<protein>
    <submittedName>
        <fullName evidence="3">Uncharacterized protein</fullName>
    </submittedName>
</protein>
<sequence>MRLRLLRRRLTISAPRMSVRSALPWPLRWVVAAVVLGFCAAIALWAFEFGRNIAGLDHGAKEELLHLRSEMVNLRTALDKVQEERDKAQSIANTAGTLVTAGKASEDKLFEQVKQLQAENQSLRDDLGFFEKLIPSSGTEGVAIRGLQADLQNGKDLKWQVLVIQANKNAATFNGTLELTFSGLQGGKPWSATLSGGPQAFSVKQYGRLEGVIEVPAQVVVKAVVAKVLEGNTVRATQSQKVSVNP</sequence>
<keyword evidence="2" id="KW-1133">Transmembrane helix</keyword>
<feature type="transmembrane region" description="Helical" evidence="2">
    <location>
        <begin position="26"/>
        <end position="47"/>
    </location>
</feature>
<keyword evidence="4" id="KW-1185">Reference proteome</keyword>
<feature type="coiled-coil region" evidence="1">
    <location>
        <begin position="64"/>
        <end position="133"/>
    </location>
</feature>
<keyword evidence="2" id="KW-0812">Transmembrane</keyword>
<evidence type="ECO:0000256" key="1">
    <source>
        <dbReference type="SAM" id="Coils"/>
    </source>
</evidence>
<dbReference type="Proteomes" id="UP000260665">
    <property type="component" value="Unassembled WGS sequence"/>
</dbReference>
<evidence type="ECO:0000313" key="3">
    <source>
        <dbReference type="EMBL" id="RFO96218.1"/>
    </source>
</evidence>
<keyword evidence="1" id="KW-0175">Coiled coil</keyword>